<reference evidence="11 12" key="5">
    <citation type="journal article" date="2017" name="BMC Genomics">
        <title>Comparative and functional genomics of the Lactococcus lactis taxon; insights into evolution and niche adaptation.</title>
        <authorList>
            <person name="Kelleher P."/>
            <person name="Bottacini F."/>
            <person name="Mahony J."/>
            <person name="Kilcawley K.N."/>
            <person name="van Sinderen D."/>
        </authorList>
    </citation>
    <scope>NUCLEOTIDE SEQUENCE [LARGE SCALE GENOMIC DNA]</scope>
    <source>
        <strain evidence="3 12">275</strain>
        <strain evidence="4 11">UC11</strain>
    </source>
</reference>
<dbReference type="EMBL" id="LKLW01000128">
    <property type="protein sequence ID" value="KSU25380.1"/>
    <property type="molecule type" value="Genomic_DNA"/>
</dbReference>
<evidence type="ECO:0000313" key="6">
    <source>
        <dbReference type="EMBL" id="KSU25380.1"/>
    </source>
</evidence>
<organism evidence="5 9">
    <name type="scientific">Lactococcus lactis subsp. lactis</name>
    <name type="common">Streptococcus lactis</name>
    <dbReference type="NCBI Taxonomy" id="1360"/>
    <lineage>
        <taxon>Bacteria</taxon>
        <taxon>Bacillati</taxon>
        <taxon>Bacillota</taxon>
        <taxon>Bacilli</taxon>
        <taxon>Lactobacillales</taxon>
        <taxon>Streptococcaceae</taxon>
        <taxon>Lactococcus</taxon>
    </lineage>
</organism>
<reference evidence="5 9" key="1">
    <citation type="submission" date="2015-01" db="EMBL/GenBank/DDBJ databases">
        <title>Lactococcus lactis subsp.lactis JCM 5805 whole genome shotgun sequence.</title>
        <authorList>
            <person name="Fujii T."/>
            <person name="Tomita Y."/>
            <person name="Ikushima S."/>
            <person name="Fujiwara D."/>
        </authorList>
    </citation>
    <scope>NUCLEOTIDE SEQUENCE [LARGE SCALE GENOMIC DNA]</scope>
    <source>
        <strain evidence="5 9">JCM 5805</strain>
    </source>
</reference>
<reference evidence="8" key="7">
    <citation type="journal article" date="2020" name="Mol. Microbiol.">
        <title>The CWPS Rubik's cube: Linking diversity of cell wall polysaccharide structures with the encoded biosynthetic machinery of selected Lactococcus lactis strains.</title>
        <authorList>
            <person name="Mahony J."/>
            <person name="Frantzen C."/>
            <person name="Vinogradov E."/>
            <person name="Sadovskaya I."/>
            <person name="Theodorou I."/>
            <person name="Kelleher P."/>
            <person name="Chapot-Chartier M.P."/>
            <person name="Cambillau C."/>
            <person name="Holo H."/>
            <person name="van Sinderen D."/>
        </authorList>
    </citation>
    <scope>NUCLEOTIDE SEQUENCE</scope>
    <source>
        <strain evidence="8">223</strain>
    </source>
</reference>
<dbReference type="Proteomes" id="UP001055586">
    <property type="component" value="Chromosome"/>
</dbReference>
<dbReference type="EMBL" id="CP031926">
    <property type="protein sequence ID" value="QRZ35866.1"/>
    <property type="molecule type" value="Genomic_DNA"/>
</dbReference>
<reference evidence="2" key="9">
    <citation type="submission" date="2023-09" db="EMBL/GenBank/DDBJ databases">
        <title>Complete Genomes and Methylome analysis of Lactococcus lactis subs lactis strains.</title>
        <authorList>
            <person name="Fomenkov A."/>
            <person name="McDonnell B."/>
            <person name="Sun L."/>
            <person name="Van Sinderen D."/>
            <person name="Roberts R.J."/>
        </authorList>
    </citation>
    <scope>NUCLEOTIDE SEQUENCE</scope>
    <source>
        <strain evidence="2">229</strain>
    </source>
</reference>
<evidence type="ECO:0000313" key="7">
    <source>
        <dbReference type="EMBL" id="PLW59958.1"/>
    </source>
</evidence>
<evidence type="ECO:0000313" key="13">
    <source>
        <dbReference type="Proteomes" id="UP000234865"/>
    </source>
</evidence>
<gene>
    <name evidence="2" type="primary">comGE</name>
    <name evidence="7" type="ORF">CYU10_000865</name>
    <name evidence="5" type="ORF">JCM5805K_0184</name>
    <name evidence="8" type="ORF">LL223_2228</name>
    <name evidence="2" type="ORF">LL229_2276</name>
    <name evidence="3" type="ORF">LL275_2269</name>
    <name evidence="4" type="ORF">LLUC11_2089</name>
    <name evidence="6" type="ORF">N42_2114</name>
</gene>
<proteinExistence type="predicted"/>
<evidence type="ECO:0000256" key="1">
    <source>
        <dbReference type="SAM" id="Phobius"/>
    </source>
</evidence>
<sequence>MENLKRKSVKAYLLLESLISIALLAFLVSFIVSSLVQVRQKDTEENQKIEALNVAQMAIESHLTELSINGSDIKIKENQNLLIISNHGKEIMRLELQS</sequence>
<evidence type="ECO:0000313" key="5">
    <source>
        <dbReference type="EMBL" id="GAM79080.1"/>
    </source>
</evidence>
<dbReference type="Proteomes" id="UP000663169">
    <property type="component" value="Chromosome"/>
</dbReference>
<dbReference type="RefSeq" id="WP_010906316.1">
    <property type="nucleotide sequence ID" value="NZ_BAABQR010000004.1"/>
</dbReference>
<dbReference type="EMBL" id="CP015897">
    <property type="protein sequence ID" value="ARD99894.1"/>
    <property type="molecule type" value="Genomic_DNA"/>
</dbReference>
<reference evidence="8" key="8">
    <citation type="submission" date="2023-04" db="EMBL/GenBank/DDBJ databases">
        <authorList>
            <person name="McDonnell B."/>
        </authorList>
    </citation>
    <scope>NUCLEOTIDE SEQUENCE</scope>
    <source>
        <strain evidence="8">223</strain>
    </source>
</reference>
<name>A0A0B8QHE6_LACLL</name>
<evidence type="ECO:0000313" key="4">
    <source>
        <dbReference type="EMBL" id="ARE14413.1"/>
    </source>
</evidence>
<dbReference type="EMBL" id="BBSI01000008">
    <property type="protein sequence ID" value="GAM79080.1"/>
    <property type="molecule type" value="Genomic_DNA"/>
</dbReference>
<evidence type="ECO:0000313" key="3">
    <source>
        <dbReference type="EMBL" id="ARD99894.1"/>
    </source>
</evidence>
<evidence type="ECO:0000313" key="10">
    <source>
        <dbReference type="Proteomes" id="UP000052991"/>
    </source>
</evidence>
<evidence type="ECO:0000313" key="12">
    <source>
        <dbReference type="Proteomes" id="UP000192085"/>
    </source>
</evidence>
<reference evidence="6" key="6">
    <citation type="journal article" date="2017" name="Genome Announc.">
        <title>Draft Genome Sequences of 24 Lactococcus lactis Strains.</title>
        <authorList>
            <person name="Backus L."/>
            <person name="Wels M."/>
            <person name="Boekhorst J."/>
            <person name="Dijkstra A.R."/>
            <person name="Beerthuyzen M."/>
            <person name="Kelly W.J."/>
            <person name="Siezen R.J."/>
            <person name="van Hijum S.A."/>
            <person name="Bachmann H."/>
        </authorList>
    </citation>
    <scope>NUCLEOTIDE SEQUENCE</scope>
    <source>
        <strain evidence="6">N42</strain>
    </source>
</reference>
<dbReference type="EMBL" id="CP090823">
    <property type="protein sequence ID" value="ARD97155.1"/>
    <property type="molecule type" value="Genomic_DNA"/>
</dbReference>
<reference evidence="10" key="2">
    <citation type="submission" date="2015-10" db="EMBL/GenBank/DDBJ databases">
        <title>Draft Genome Sequences of 11 Lactococcus lactis subspecies cremoris strains.</title>
        <authorList>
            <person name="Wels M."/>
            <person name="Backus L."/>
            <person name="Boekhorst J."/>
            <person name="Dijkstra A."/>
            <person name="Beerthuizen M."/>
            <person name="Kelly W."/>
            <person name="Siezen R."/>
            <person name="Bachmann H."/>
            <person name="Van Hijum S."/>
        </authorList>
    </citation>
    <scope>NUCLEOTIDE SEQUENCE [LARGE SCALE GENOMIC DNA]</scope>
    <source>
        <strain evidence="10">N42</strain>
    </source>
</reference>
<dbReference type="NCBIfam" id="NF041013">
    <property type="entry name" value="T4P_ComGE"/>
    <property type="match status" value="1"/>
</dbReference>
<keyword evidence="1" id="KW-0472">Membrane</keyword>
<dbReference type="InterPro" id="IPR053468">
    <property type="entry name" value="ComGE-like"/>
</dbReference>
<reference evidence="13" key="3">
    <citation type="submission" date="2016-08" db="EMBL/GenBank/DDBJ databases">
        <title>Comparative genomics of Lactococcus lactis strain WFLU12 isolated from the gastrointestinal tract of wild olive flounder (Paralichythys olivaceus).</title>
        <authorList>
            <person name="Nguyen T.L."/>
            <person name="Kim D.-H."/>
        </authorList>
    </citation>
    <scope>NUCLEOTIDE SEQUENCE [LARGE SCALE GENOMIC DNA]</scope>
    <source>
        <strain evidence="13">WFLU12</strain>
    </source>
</reference>
<dbReference type="Proteomes" id="UP000192085">
    <property type="component" value="Chromosome"/>
</dbReference>
<feature type="transmembrane region" description="Helical" evidence="1">
    <location>
        <begin position="12"/>
        <end position="36"/>
    </location>
</feature>
<dbReference type="PATRIC" id="fig|1360.100.peg.2368"/>
<dbReference type="Proteomes" id="UP000234865">
    <property type="component" value="Unassembled WGS sequence"/>
</dbReference>
<dbReference type="AlphaFoldDB" id="A0A0B8QHE6"/>
<dbReference type="Proteomes" id="UP000192067">
    <property type="component" value="Chromosome"/>
</dbReference>
<evidence type="ECO:0000313" key="2">
    <source>
        <dbReference type="EMBL" id="ARD97155.1"/>
    </source>
</evidence>
<dbReference type="EMBL" id="CP015904">
    <property type="protein sequence ID" value="ARE14413.1"/>
    <property type="molecule type" value="Genomic_DNA"/>
</dbReference>
<keyword evidence="1" id="KW-0812">Transmembrane</keyword>
<dbReference type="OMA" id="NGCHIKL"/>
<accession>A0A0B8QHE6</accession>
<dbReference type="EMBL" id="PKRZ01000001">
    <property type="protein sequence ID" value="PLW59958.1"/>
    <property type="molecule type" value="Genomic_DNA"/>
</dbReference>
<evidence type="ECO:0000313" key="11">
    <source>
        <dbReference type="Proteomes" id="UP000192067"/>
    </source>
</evidence>
<dbReference type="Pfam" id="PF11773">
    <property type="entry name" value="ComGE"/>
    <property type="match status" value="1"/>
</dbReference>
<dbReference type="Proteomes" id="UP000031847">
    <property type="component" value="Unassembled WGS sequence"/>
</dbReference>
<reference evidence="7" key="4">
    <citation type="submission" date="2016-08" db="EMBL/GenBank/DDBJ databases">
        <title>Genome-wide comparison reveals a probiotic strain Lactococcus lactis WFLU12 isolated from the gastrointestinal tract of olive flounder (Paralichythys olivaceus) harboring genes supporting probiotic action.</title>
        <authorList>
            <person name="Nguyen T.L."/>
        </authorList>
    </citation>
    <scope>NUCLEOTIDE SEQUENCE</scope>
    <source>
        <strain evidence="7">WFLU12</strain>
    </source>
</reference>
<keyword evidence="1" id="KW-1133">Transmembrane helix</keyword>
<evidence type="ECO:0000313" key="9">
    <source>
        <dbReference type="Proteomes" id="UP000031847"/>
    </source>
</evidence>
<dbReference type="InterPro" id="IPR021749">
    <property type="entry name" value="ComGE"/>
</dbReference>
<evidence type="ECO:0000313" key="8">
    <source>
        <dbReference type="EMBL" id="QRZ35866.1"/>
    </source>
</evidence>
<protein>
    <submittedName>
        <fullName evidence="3 6">Competence protein comGE</fullName>
    </submittedName>
    <submittedName>
        <fullName evidence="2">Competence type IV pilus minor pilin ComGE</fullName>
    </submittedName>
    <submittedName>
        <fullName evidence="7">Type II secretory pathway pseudopilin</fullName>
    </submittedName>
    <submittedName>
        <fullName evidence="5">Type II secretory pathway, pseudopilin PulG</fullName>
    </submittedName>
</protein>
<dbReference type="Proteomes" id="UP000052991">
    <property type="component" value="Unassembled WGS sequence"/>
</dbReference>